<accession>A0A7Z7B0A9</accession>
<dbReference type="RefSeq" id="WP_154717781.1">
    <property type="nucleotide sequence ID" value="NZ_FNCA01000002.1"/>
</dbReference>
<comment type="caution">
    <text evidence="1">The sequence shown here is derived from an EMBL/GenBank/DDBJ whole genome shotgun (WGS) entry which is preliminary data.</text>
</comment>
<dbReference type="Proteomes" id="UP000199259">
    <property type="component" value="Unassembled WGS sequence"/>
</dbReference>
<keyword evidence="2" id="KW-1185">Reference proteome</keyword>
<reference evidence="1 2" key="1">
    <citation type="submission" date="2016-10" db="EMBL/GenBank/DDBJ databases">
        <authorList>
            <person name="Varghese N."/>
            <person name="Submissions S."/>
        </authorList>
    </citation>
    <scope>NUCLEOTIDE SEQUENCE [LARGE SCALE GENOMIC DNA]</scope>
    <source>
        <strain evidence="1 2">PL 12/M</strain>
    </source>
</reference>
<sequence length="53" mass="5720">MVHGSDIMNSKELNQTVTTLVTDRKDILESLATTGNATERALAETFLEIGVGQ</sequence>
<name>A0A7Z7B0A9_9EURY</name>
<organism evidence="1 2">
    <name type="scientific">Methanolobus vulcani</name>
    <dbReference type="NCBI Taxonomy" id="38026"/>
    <lineage>
        <taxon>Archaea</taxon>
        <taxon>Methanobacteriati</taxon>
        <taxon>Methanobacteriota</taxon>
        <taxon>Stenosarchaea group</taxon>
        <taxon>Methanomicrobia</taxon>
        <taxon>Methanosarcinales</taxon>
        <taxon>Methanosarcinaceae</taxon>
        <taxon>Methanolobus</taxon>
    </lineage>
</organism>
<protein>
    <submittedName>
        <fullName evidence="1">Uncharacterized protein</fullName>
    </submittedName>
</protein>
<gene>
    <name evidence="1" type="ORF">SAMN04488589_0625</name>
</gene>
<dbReference type="AlphaFoldDB" id="A0A7Z7B0A9"/>
<dbReference type="EMBL" id="FNCA01000002">
    <property type="protein sequence ID" value="SDF47262.1"/>
    <property type="molecule type" value="Genomic_DNA"/>
</dbReference>
<evidence type="ECO:0000313" key="1">
    <source>
        <dbReference type="EMBL" id="SDF47262.1"/>
    </source>
</evidence>
<proteinExistence type="predicted"/>
<evidence type="ECO:0000313" key="2">
    <source>
        <dbReference type="Proteomes" id="UP000199259"/>
    </source>
</evidence>